<comment type="caution">
    <text evidence="1">The sequence shown here is derived from an EMBL/GenBank/DDBJ whole genome shotgun (WGS) entry which is preliminary data.</text>
</comment>
<evidence type="ECO:0000313" key="2">
    <source>
        <dbReference type="Proteomes" id="UP000194003"/>
    </source>
</evidence>
<proteinExistence type="predicted"/>
<gene>
    <name evidence="1" type="ORF">MAIT1_05077</name>
</gene>
<dbReference type="Proteomes" id="UP000194003">
    <property type="component" value="Unassembled WGS sequence"/>
</dbReference>
<dbReference type="STRING" id="1434232.MAIT1_05077"/>
<reference evidence="1 2" key="1">
    <citation type="journal article" date="2016" name="BMC Genomics">
        <title>Combined genomic and structural analyses of a cultured magnetotactic bacterium reveals its niche adaptation to a dynamic environment.</title>
        <authorList>
            <person name="Araujo A.C."/>
            <person name="Morillo V."/>
            <person name="Cypriano J."/>
            <person name="Teixeira L.C."/>
            <person name="Leao P."/>
            <person name="Lyra S."/>
            <person name="Almeida L.G."/>
            <person name="Bazylinski D.A."/>
            <person name="Vasconcellos A.T."/>
            <person name="Abreu F."/>
            <person name="Lins U."/>
        </authorList>
    </citation>
    <scope>NUCLEOTIDE SEQUENCE [LARGE SCALE GENOMIC DNA]</scope>
    <source>
        <strain evidence="1 2">IT-1</strain>
    </source>
</reference>
<keyword evidence="2" id="KW-1185">Reference proteome</keyword>
<dbReference type="AlphaFoldDB" id="A0A1Y2K8I7"/>
<accession>A0A1Y2K8I7</accession>
<sequence length="127" mass="14344">MPAHTVGDDHQAQRTIHRKAVFIEGSDPAYVATTDDTDPIPKLLRHIRQPSLTGMNAARRSEWRGLIQLGSYKTVPEYRDKCSLSQGIQRSLTLQGAIERLPTRISCRIMLPHTAKFFNIRAPRPSL</sequence>
<protein>
    <submittedName>
        <fullName evidence="1">Uncharacterized protein</fullName>
    </submittedName>
</protein>
<dbReference type="EMBL" id="LVJN01000015">
    <property type="protein sequence ID" value="OSM07043.1"/>
    <property type="molecule type" value="Genomic_DNA"/>
</dbReference>
<name>A0A1Y2K8I7_9PROT</name>
<organism evidence="1 2">
    <name type="scientific">Magnetofaba australis IT-1</name>
    <dbReference type="NCBI Taxonomy" id="1434232"/>
    <lineage>
        <taxon>Bacteria</taxon>
        <taxon>Pseudomonadati</taxon>
        <taxon>Pseudomonadota</taxon>
        <taxon>Magnetococcia</taxon>
        <taxon>Magnetococcales</taxon>
        <taxon>Magnetococcaceae</taxon>
        <taxon>Magnetofaba</taxon>
    </lineage>
</organism>
<evidence type="ECO:0000313" key="1">
    <source>
        <dbReference type="EMBL" id="OSM07043.1"/>
    </source>
</evidence>